<dbReference type="RefSeq" id="WP_024893937.1">
    <property type="nucleotide sequence ID" value="NZ_LWRZ01000026.1"/>
</dbReference>
<evidence type="ECO:0000313" key="2">
    <source>
        <dbReference type="Proteomes" id="UP000094893"/>
    </source>
</evidence>
<accession>A0A1C2J9X6</accession>
<comment type="caution">
    <text evidence="1">The sequence shown here is derived from an EMBL/GenBank/DDBJ whole genome shotgun (WGS) entry which is preliminary data.</text>
</comment>
<sequence>MSMKTIRMSNGRPVSIDLENWTTWAAATDYDHTCGDDFQNYSSLHVYKRDGQEKYLVFGKSYSCYDGGNTTYAGILVTDENELTDAMHQVVDDLGLVGEDRADPDLLRKWEQDLPAVDLD</sequence>
<protein>
    <submittedName>
        <fullName evidence="1">Uncharacterized protein</fullName>
    </submittedName>
</protein>
<name>A0A1C2J9X6_ACITH</name>
<gene>
    <name evidence="1" type="ORF">A6P07_03095</name>
</gene>
<evidence type="ECO:0000313" key="1">
    <source>
        <dbReference type="EMBL" id="OCX76099.1"/>
    </source>
</evidence>
<dbReference type="AlphaFoldDB" id="A0A1C2J9X6"/>
<proteinExistence type="predicted"/>
<organism evidence="1 2">
    <name type="scientific">Acidithiobacillus thiooxidans</name>
    <name type="common">Thiobacillus thiooxidans</name>
    <dbReference type="NCBI Taxonomy" id="930"/>
    <lineage>
        <taxon>Bacteria</taxon>
        <taxon>Pseudomonadati</taxon>
        <taxon>Pseudomonadota</taxon>
        <taxon>Acidithiobacillia</taxon>
        <taxon>Acidithiobacillales</taxon>
        <taxon>Acidithiobacillaceae</taxon>
        <taxon>Acidithiobacillus</taxon>
    </lineage>
</organism>
<reference evidence="1 2" key="1">
    <citation type="journal article" date="2016" name="Int. J. Mol. Sci.">
        <title>Comparative genomics of the extreme acidophile Acidithiobacillus thiooxidans reveals intraspecific divergence and niche adaptation.</title>
        <authorList>
            <person name="Zhang X."/>
            <person name="Feng X."/>
            <person name="Tao J."/>
            <person name="Ma L."/>
            <person name="Xiao Y."/>
            <person name="Liang Y."/>
            <person name="Liu X."/>
            <person name="Yin H."/>
        </authorList>
    </citation>
    <scope>NUCLEOTIDE SEQUENCE [LARGE SCALE GENOMIC DNA]</scope>
    <source>
        <strain evidence="1 2">A02</strain>
    </source>
</reference>
<dbReference type="Proteomes" id="UP000094893">
    <property type="component" value="Unassembled WGS sequence"/>
</dbReference>
<dbReference type="EMBL" id="LWSA01000030">
    <property type="protein sequence ID" value="OCX76099.1"/>
    <property type="molecule type" value="Genomic_DNA"/>
</dbReference>